<feature type="non-terminal residue" evidence="1">
    <location>
        <position position="173"/>
    </location>
</feature>
<feature type="non-terminal residue" evidence="1">
    <location>
        <position position="1"/>
    </location>
</feature>
<keyword evidence="2" id="KW-1185">Reference proteome</keyword>
<accession>A0AAV5V701</accession>
<name>A0AAV5V701_9BILA</name>
<dbReference type="EMBL" id="BTSY01000002">
    <property type="protein sequence ID" value="GMT14279.1"/>
    <property type="molecule type" value="Genomic_DNA"/>
</dbReference>
<organism evidence="1 2">
    <name type="scientific">Pristionchus fissidentatus</name>
    <dbReference type="NCBI Taxonomy" id="1538716"/>
    <lineage>
        <taxon>Eukaryota</taxon>
        <taxon>Metazoa</taxon>
        <taxon>Ecdysozoa</taxon>
        <taxon>Nematoda</taxon>
        <taxon>Chromadorea</taxon>
        <taxon>Rhabditida</taxon>
        <taxon>Rhabditina</taxon>
        <taxon>Diplogasteromorpha</taxon>
        <taxon>Diplogasteroidea</taxon>
        <taxon>Neodiplogasteridae</taxon>
        <taxon>Pristionchus</taxon>
    </lineage>
</organism>
<sequence length="173" mass="19487">IAELEKKADEEKIRADRAEFDLAAAAAGAAMVVQPILPSLPLTQTALMGAALREMLNELIDEKFDVNKVTSTIAGKVLMRDWVSYAAILRLRTIDLKKSCHLVSLMDTFSTLPMKTRSRYLQEMVHSTMKIVDGFKLIVRKVAYFSSEVHLEHSHTGRRVASNDDTKEHLKKF</sequence>
<comment type="caution">
    <text evidence="1">The sequence shown here is derived from an EMBL/GenBank/DDBJ whole genome shotgun (WGS) entry which is preliminary data.</text>
</comment>
<dbReference type="AlphaFoldDB" id="A0AAV5V701"/>
<proteinExistence type="predicted"/>
<reference evidence="1" key="1">
    <citation type="submission" date="2023-10" db="EMBL/GenBank/DDBJ databases">
        <title>Genome assembly of Pristionchus species.</title>
        <authorList>
            <person name="Yoshida K."/>
            <person name="Sommer R.J."/>
        </authorList>
    </citation>
    <scope>NUCLEOTIDE SEQUENCE</scope>
    <source>
        <strain evidence="1">RS5133</strain>
    </source>
</reference>
<gene>
    <name evidence="1" type="ORF">PFISCL1PPCAC_5576</name>
</gene>
<protein>
    <submittedName>
        <fullName evidence="1">Uncharacterized protein</fullName>
    </submittedName>
</protein>
<evidence type="ECO:0000313" key="1">
    <source>
        <dbReference type="EMBL" id="GMT14279.1"/>
    </source>
</evidence>
<evidence type="ECO:0000313" key="2">
    <source>
        <dbReference type="Proteomes" id="UP001432322"/>
    </source>
</evidence>
<dbReference type="Proteomes" id="UP001432322">
    <property type="component" value="Unassembled WGS sequence"/>
</dbReference>